<dbReference type="EMBL" id="CAUYUJ010015642">
    <property type="protein sequence ID" value="CAK0856506.1"/>
    <property type="molecule type" value="Genomic_DNA"/>
</dbReference>
<reference evidence="2" key="1">
    <citation type="submission" date="2023-10" db="EMBL/GenBank/DDBJ databases">
        <authorList>
            <person name="Chen Y."/>
            <person name="Shah S."/>
            <person name="Dougan E. K."/>
            <person name="Thang M."/>
            <person name="Chan C."/>
        </authorList>
    </citation>
    <scope>NUCLEOTIDE SEQUENCE [LARGE SCALE GENOMIC DNA]</scope>
</reference>
<evidence type="ECO:0000313" key="2">
    <source>
        <dbReference type="EMBL" id="CAK0856506.1"/>
    </source>
</evidence>
<evidence type="ECO:0000256" key="1">
    <source>
        <dbReference type="SAM" id="MobiDB-lite"/>
    </source>
</evidence>
<evidence type="ECO:0000313" key="3">
    <source>
        <dbReference type="Proteomes" id="UP001189429"/>
    </source>
</evidence>
<comment type="caution">
    <text evidence="2">The sequence shown here is derived from an EMBL/GenBank/DDBJ whole genome shotgun (WGS) entry which is preliminary data.</text>
</comment>
<dbReference type="Proteomes" id="UP001189429">
    <property type="component" value="Unassembled WGS sequence"/>
</dbReference>
<keyword evidence="3" id="KW-1185">Reference proteome</keyword>
<organism evidence="2 3">
    <name type="scientific">Prorocentrum cordatum</name>
    <dbReference type="NCBI Taxonomy" id="2364126"/>
    <lineage>
        <taxon>Eukaryota</taxon>
        <taxon>Sar</taxon>
        <taxon>Alveolata</taxon>
        <taxon>Dinophyceae</taxon>
        <taxon>Prorocentrales</taxon>
        <taxon>Prorocentraceae</taxon>
        <taxon>Prorocentrum</taxon>
    </lineage>
</organism>
<gene>
    <name evidence="2" type="ORF">PCOR1329_LOCUS46887</name>
</gene>
<proteinExistence type="predicted"/>
<dbReference type="InterPro" id="IPR036770">
    <property type="entry name" value="Ankyrin_rpt-contain_sf"/>
</dbReference>
<dbReference type="Gene3D" id="1.25.40.20">
    <property type="entry name" value="Ankyrin repeat-containing domain"/>
    <property type="match status" value="1"/>
</dbReference>
<evidence type="ECO:0008006" key="4">
    <source>
        <dbReference type="Google" id="ProtNLM"/>
    </source>
</evidence>
<feature type="compositionally biased region" description="Low complexity" evidence="1">
    <location>
        <begin position="310"/>
        <end position="321"/>
    </location>
</feature>
<feature type="compositionally biased region" description="Low complexity" evidence="1">
    <location>
        <begin position="362"/>
        <end position="371"/>
    </location>
</feature>
<sequence length="382" mass="39981">MMGGDPLGLPQEDSFEGLVGGLMHDAGVSAGVAKMGIAEVQLRPDGLFFLRQCGAEVKQCCSLKSERFEMLVLGPEEFLCGAESTEEGLHLTTNTGKKHLLKCRGQLFGPWTAPDGFRIVGLRTKPDDRIGSRVVGVHLWPLPSARSHDTGAALLFASEHEFLYTLQRLLSQAQIDVNGFGVGGVTGLMMAAENGNVGAMRTDAPRLEGQAQRHRRGGLDGPRLCHSQRQPGRRGGAARGRTLAVQDGDSGAALRDALRHEHNSAARALLRAGFGTAPAGTFSLEDLGLRGLLEVHPRATGDGAARGRVRQAGAPGAPLAEGRGGGRGVGAEPPDLWGGGRPAAPVAEEVAGLAAGPRRRSSSSTRWTAATPLWRASGTGGR</sequence>
<feature type="region of interest" description="Disordered" evidence="1">
    <location>
        <begin position="212"/>
        <end position="243"/>
    </location>
</feature>
<accession>A0ABN9UCY8</accession>
<protein>
    <recommendedName>
        <fullName evidence="4">Altered inheritance of mitochondria protein 24, mitochondrial</fullName>
    </recommendedName>
</protein>
<feature type="region of interest" description="Disordered" evidence="1">
    <location>
        <begin position="302"/>
        <end position="382"/>
    </location>
</feature>
<name>A0ABN9UCY8_9DINO</name>
<dbReference type="SUPFAM" id="SSF48403">
    <property type="entry name" value="Ankyrin repeat"/>
    <property type="match status" value="1"/>
</dbReference>